<accession>L1ITL0</accession>
<name>L1ITL0_GUITC</name>
<dbReference type="Gene3D" id="3.30.420.10">
    <property type="entry name" value="Ribonuclease H-like superfamily/Ribonuclease H"/>
    <property type="match status" value="1"/>
</dbReference>
<dbReference type="Proteomes" id="UP000011087">
    <property type="component" value="Unassembled WGS sequence"/>
</dbReference>
<dbReference type="GO" id="GO:0003676">
    <property type="term" value="F:nucleic acid binding"/>
    <property type="evidence" value="ECO:0007669"/>
    <property type="project" value="InterPro"/>
</dbReference>
<dbReference type="GeneID" id="17296379"/>
<reference evidence="3" key="3">
    <citation type="submission" date="2015-06" db="UniProtKB">
        <authorList>
            <consortium name="EnsemblProtists"/>
        </authorList>
    </citation>
    <scope>IDENTIFICATION</scope>
</reference>
<dbReference type="InterPro" id="IPR012337">
    <property type="entry name" value="RNaseH-like_sf"/>
</dbReference>
<dbReference type="PaxDb" id="55529-EKX39601"/>
<dbReference type="KEGG" id="gtt:GUITHDRAFT_154392"/>
<dbReference type="EMBL" id="JH993038">
    <property type="protein sequence ID" value="EKX39601.1"/>
    <property type="molecule type" value="Genomic_DNA"/>
</dbReference>
<dbReference type="SUPFAM" id="SSF53098">
    <property type="entry name" value="Ribonuclease H-like"/>
    <property type="match status" value="1"/>
</dbReference>
<evidence type="ECO:0000313" key="3">
    <source>
        <dbReference type="EnsemblProtists" id="EKX39601"/>
    </source>
</evidence>
<evidence type="ECO:0000313" key="2">
    <source>
        <dbReference type="EMBL" id="EKX39601.1"/>
    </source>
</evidence>
<proteinExistence type="predicted"/>
<reference evidence="2 4" key="1">
    <citation type="journal article" date="2012" name="Nature">
        <title>Algal genomes reveal evolutionary mosaicism and the fate of nucleomorphs.</title>
        <authorList>
            <consortium name="DOE Joint Genome Institute"/>
            <person name="Curtis B.A."/>
            <person name="Tanifuji G."/>
            <person name="Burki F."/>
            <person name="Gruber A."/>
            <person name="Irimia M."/>
            <person name="Maruyama S."/>
            <person name="Arias M.C."/>
            <person name="Ball S.G."/>
            <person name="Gile G.H."/>
            <person name="Hirakawa Y."/>
            <person name="Hopkins J.F."/>
            <person name="Kuo A."/>
            <person name="Rensing S.A."/>
            <person name="Schmutz J."/>
            <person name="Symeonidi A."/>
            <person name="Elias M."/>
            <person name="Eveleigh R.J."/>
            <person name="Herman E.K."/>
            <person name="Klute M.J."/>
            <person name="Nakayama T."/>
            <person name="Obornik M."/>
            <person name="Reyes-Prieto A."/>
            <person name="Armbrust E.V."/>
            <person name="Aves S.J."/>
            <person name="Beiko R.G."/>
            <person name="Coutinho P."/>
            <person name="Dacks J.B."/>
            <person name="Durnford D.G."/>
            <person name="Fast N.M."/>
            <person name="Green B.R."/>
            <person name="Grisdale C.J."/>
            <person name="Hempel F."/>
            <person name="Henrissat B."/>
            <person name="Hoppner M.P."/>
            <person name="Ishida K."/>
            <person name="Kim E."/>
            <person name="Koreny L."/>
            <person name="Kroth P.G."/>
            <person name="Liu Y."/>
            <person name="Malik S.B."/>
            <person name="Maier U.G."/>
            <person name="McRose D."/>
            <person name="Mock T."/>
            <person name="Neilson J.A."/>
            <person name="Onodera N.T."/>
            <person name="Poole A.M."/>
            <person name="Pritham E.J."/>
            <person name="Richards T.A."/>
            <person name="Rocap G."/>
            <person name="Roy S.W."/>
            <person name="Sarai C."/>
            <person name="Schaack S."/>
            <person name="Shirato S."/>
            <person name="Slamovits C.H."/>
            <person name="Spencer D.F."/>
            <person name="Suzuki S."/>
            <person name="Worden A.Z."/>
            <person name="Zauner S."/>
            <person name="Barry K."/>
            <person name="Bell C."/>
            <person name="Bharti A.K."/>
            <person name="Crow J.A."/>
            <person name="Grimwood J."/>
            <person name="Kramer R."/>
            <person name="Lindquist E."/>
            <person name="Lucas S."/>
            <person name="Salamov A."/>
            <person name="McFadden G.I."/>
            <person name="Lane C.E."/>
            <person name="Keeling P.J."/>
            <person name="Gray M.W."/>
            <person name="Grigoriev I.V."/>
            <person name="Archibald J.M."/>
        </authorList>
    </citation>
    <scope>NUCLEOTIDE SEQUENCE</scope>
    <source>
        <strain evidence="2 4">CCMP2712</strain>
    </source>
</reference>
<evidence type="ECO:0000313" key="4">
    <source>
        <dbReference type="Proteomes" id="UP000011087"/>
    </source>
</evidence>
<feature type="non-terminal residue" evidence="2">
    <location>
        <position position="110"/>
    </location>
</feature>
<gene>
    <name evidence="2" type="ORF">GUITHDRAFT_154392</name>
</gene>
<organism evidence="2">
    <name type="scientific">Guillardia theta (strain CCMP2712)</name>
    <name type="common">Cryptophyte</name>
    <dbReference type="NCBI Taxonomy" id="905079"/>
    <lineage>
        <taxon>Eukaryota</taxon>
        <taxon>Cryptophyceae</taxon>
        <taxon>Pyrenomonadales</taxon>
        <taxon>Geminigeraceae</taxon>
        <taxon>Guillardia</taxon>
    </lineage>
</organism>
<reference evidence="4" key="2">
    <citation type="submission" date="2012-11" db="EMBL/GenBank/DDBJ databases">
        <authorList>
            <person name="Kuo A."/>
            <person name="Curtis B.A."/>
            <person name="Tanifuji G."/>
            <person name="Burki F."/>
            <person name="Gruber A."/>
            <person name="Irimia M."/>
            <person name="Maruyama S."/>
            <person name="Arias M.C."/>
            <person name="Ball S.G."/>
            <person name="Gile G.H."/>
            <person name="Hirakawa Y."/>
            <person name="Hopkins J.F."/>
            <person name="Rensing S.A."/>
            <person name="Schmutz J."/>
            <person name="Symeonidi A."/>
            <person name="Elias M."/>
            <person name="Eveleigh R.J."/>
            <person name="Herman E.K."/>
            <person name="Klute M.J."/>
            <person name="Nakayama T."/>
            <person name="Obornik M."/>
            <person name="Reyes-Prieto A."/>
            <person name="Armbrust E.V."/>
            <person name="Aves S.J."/>
            <person name="Beiko R.G."/>
            <person name="Coutinho P."/>
            <person name="Dacks J.B."/>
            <person name="Durnford D.G."/>
            <person name="Fast N.M."/>
            <person name="Green B.R."/>
            <person name="Grisdale C."/>
            <person name="Hempe F."/>
            <person name="Henrissat B."/>
            <person name="Hoppner M.P."/>
            <person name="Ishida K.-I."/>
            <person name="Kim E."/>
            <person name="Koreny L."/>
            <person name="Kroth P.G."/>
            <person name="Liu Y."/>
            <person name="Malik S.-B."/>
            <person name="Maier U.G."/>
            <person name="McRose D."/>
            <person name="Mock T."/>
            <person name="Neilson J.A."/>
            <person name="Onodera N.T."/>
            <person name="Poole A.M."/>
            <person name="Pritham E.J."/>
            <person name="Richards T.A."/>
            <person name="Rocap G."/>
            <person name="Roy S.W."/>
            <person name="Sarai C."/>
            <person name="Schaack S."/>
            <person name="Shirato S."/>
            <person name="Slamovits C.H."/>
            <person name="Spencer D.F."/>
            <person name="Suzuki S."/>
            <person name="Worden A.Z."/>
            <person name="Zauner S."/>
            <person name="Barry K."/>
            <person name="Bell C."/>
            <person name="Bharti A.K."/>
            <person name="Crow J.A."/>
            <person name="Grimwood J."/>
            <person name="Kramer R."/>
            <person name="Lindquist E."/>
            <person name="Lucas S."/>
            <person name="Salamov A."/>
            <person name="McFadden G.I."/>
            <person name="Lane C.E."/>
            <person name="Keeling P.J."/>
            <person name="Gray M.W."/>
            <person name="Grigoriev I.V."/>
            <person name="Archibald J.M."/>
        </authorList>
    </citation>
    <scope>NUCLEOTIDE SEQUENCE</scope>
    <source>
        <strain evidence="4">CCMP2712</strain>
    </source>
</reference>
<evidence type="ECO:0008006" key="5">
    <source>
        <dbReference type="Google" id="ProtNLM"/>
    </source>
</evidence>
<sequence length="110" mass="12453">MLNVHVKHSSPFMPQSNGRPERMNSVVLEALRIYTTQYPRADWDSPFEVMFGKPIRTQLSLPSPDDHQDETLDSIREATEVSAEAARAALEAAARATEARLAQVRRPCRY</sequence>
<keyword evidence="4" id="KW-1185">Reference proteome</keyword>
<dbReference type="AlphaFoldDB" id="L1ITL0"/>
<feature type="region of interest" description="Disordered" evidence="1">
    <location>
        <begin position="1"/>
        <end position="20"/>
    </location>
</feature>
<dbReference type="RefSeq" id="XP_005826581.1">
    <property type="nucleotide sequence ID" value="XM_005826524.1"/>
</dbReference>
<dbReference type="InterPro" id="IPR036397">
    <property type="entry name" value="RNaseH_sf"/>
</dbReference>
<dbReference type="EnsemblProtists" id="EKX39601">
    <property type="protein sequence ID" value="EKX39601"/>
    <property type="gene ID" value="GUITHDRAFT_154392"/>
</dbReference>
<evidence type="ECO:0000256" key="1">
    <source>
        <dbReference type="SAM" id="MobiDB-lite"/>
    </source>
</evidence>
<dbReference type="HOGENOM" id="CLU_2190843_0_0_1"/>
<protein>
    <recommendedName>
        <fullName evidence="5">Integrase catalytic domain-containing protein</fullName>
    </recommendedName>
</protein>